<dbReference type="Pfam" id="PF19054">
    <property type="entry name" value="DUF5753"/>
    <property type="match status" value="1"/>
</dbReference>
<dbReference type="InterPro" id="IPR001387">
    <property type="entry name" value="Cro/C1-type_HTH"/>
</dbReference>
<dbReference type="RefSeq" id="WP_189251689.1">
    <property type="nucleotide sequence ID" value="NZ_BMRE01000001.1"/>
</dbReference>
<dbReference type="Proteomes" id="UP000649573">
    <property type="component" value="Unassembled WGS sequence"/>
</dbReference>
<protein>
    <submittedName>
        <fullName evidence="2">Transcriptional regulator</fullName>
    </submittedName>
</protein>
<evidence type="ECO:0000259" key="1">
    <source>
        <dbReference type="Pfam" id="PF19054"/>
    </source>
</evidence>
<accession>A0ABQ2UCH3</accession>
<name>A0ABQ2UCH3_9PSEU</name>
<gene>
    <name evidence="2" type="ORF">GCM10010178_03200</name>
</gene>
<organism evidence="2 3">
    <name type="scientific">Lentzea flava</name>
    <dbReference type="NCBI Taxonomy" id="103732"/>
    <lineage>
        <taxon>Bacteria</taxon>
        <taxon>Bacillati</taxon>
        <taxon>Actinomycetota</taxon>
        <taxon>Actinomycetes</taxon>
        <taxon>Pseudonocardiales</taxon>
        <taxon>Pseudonocardiaceae</taxon>
        <taxon>Lentzea</taxon>
    </lineage>
</organism>
<evidence type="ECO:0000313" key="2">
    <source>
        <dbReference type="EMBL" id="GGU15057.1"/>
    </source>
</evidence>
<evidence type="ECO:0000313" key="3">
    <source>
        <dbReference type="Proteomes" id="UP000649573"/>
    </source>
</evidence>
<proteinExistence type="predicted"/>
<sequence length="301" mass="33726">MTTTWNRHNEGHAMDWTSSTPYSRELGDELRRFRETCTQHTGAGLAELLGWDASKVSTIEKGKARATDLDLAQYLTVCGKARDTIDEFTRRYRRAFDLCFAQELGENRTLMLAERTADTITGYSPMSVPDLLRTASYAEQSLRLTGTSADDIQSAVDSQLKRQAILYAHNRPDITFYVAEAAVRCQHFERNVARGQISHLIRTANILRIIPTGSIALLSAAFTLYEYDKMPAVVFTETHVANVFLQDKYSVGRCRSAFDVLDSAALNAPQSRELLIQILDEEHPIQPESAIATDAPSEWVS</sequence>
<comment type="caution">
    <text evidence="2">The sequence shown here is derived from an EMBL/GenBank/DDBJ whole genome shotgun (WGS) entry which is preliminary data.</text>
</comment>
<dbReference type="InterPro" id="IPR043917">
    <property type="entry name" value="DUF5753"/>
</dbReference>
<dbReference type="CDD" id="cd00093">
    <property type="entry name" value="HTH_XRE"/>
    <property type="match status" value="1"/>
</dbReference>
<dbReference type="EMBL" id="BMRE01000001">
    <property type="protein sequence ID" value="GGU15057.1"/>
    <property type="molecule type" value="Genomic_DNA"/>
</dbReference>
<keyword evidence="3" id="KW-1185">Reference proteome</keyword>
<reference evidence="3" key="1">
    <citation type="journal article" date="2019" name="Int. J. Syst. Evol. Microbiol.">
        <title>The Global Catalogue of Microorganisms (GCM) 10K type strain sequencing project: providing services to taxonomists for standard genome sequencing and annotation.</title>
        <authorList>
            <consortium name="The Broad Institute Genomics Platform"/>
            <consortium name="The Broad Institute Genome Sequencing Center for Infectious Disease"/>
            <person name="Wu L."/>
            <person name="Ma J."/>
        </authorList>
    </citation>
    <scope>NUCLEOTIDE SEQUENCE [LARGE SCALE GENOMIC DNA]</scope>
    <source>
        <strain evidence="3">JCM 3296</strain>
    </source>
</reference>
<dbReference type="Pfam" id="PF13560">
    <property type="entry name" value="HTH_31"/>
    <property type="match status" value="1"/>
</dbReference>
<feature type="domain" description="DUF5753" evidence="1">
    <location>
        <begin position="108"/>
        <end position="275"/>
    </location>
</feature>